<dbReference type="EMBL" id="CM027682">
    <property type="protein sequence ID" value="KAG0537726.1"/>
    <property type="molecule type" value="Genomic_DNA"/>
</dbReference>
<dbReference type="Gene3D" id="3.30.1440.10">
    <property type="match status" value="1"/>
</dbReference>
<organism evidence="1 2">
    <name type="scientific">Sorghum bicolor</name>
    <name type="common">Sorghum</name>
    <name type="synonym">Sorghum vulgare</name>
    <dbReference type="NCBI Taxonomy" id="4558"/>
    <lineage>
        <taxon>Eukaryota</taxon>
        <taxon>Viridiplantae</taxon>
        <taxon>Streptophyta</taxon>
        <taxon>Embryophyta</taxon>
        <taxon>Tracheophyta</taxon>
        <taxon>Spermatophyta</taxon>
        <taxon>Magnoliopsida</taxon>
        <taxon>Liliopsida</taxon>
        <taxon>Poales</taxon>
        <taxon>Poaceae</taxon>
        <taxon>PACMAD clade</taxon>
        <taxon>Panicoideae</taxon>
        <taxon>Andropogonodae</taxon>
        <taxon>Andropogoneae</taxon>
        <taxon>Sorghinae</taxon>
        <taxon>Sorghum</taxon>
    </lineage>
</organism>
<evidence type="ECO:0000313" key="1">
    <source>
        <dbReference type="EMBL" id="KAG0537726.1"/>
    </source>
</evidence>
<dbReference type="InterPro" id="IPR022803">
    <property type="entry name" value="Ribosomal_uL5_dom_sf"/>
</dbReference>
<comment type="caution">
    <text evidence="1">The sequence shown here is derived from an EMBL/GenBank/DDBJ whole genome shotgun (WGS) entry which is preliminary data.</text>
</comment>
<evidence type="ECO:0000313" key="2">
    <source>
        <dbReference type="Proteomes" id="UP000807115"/>
    </source>
</evidence>
<reference evidence="1" key="1">
    <citation type="journal article" date="2019" name="BMC Genomics">
        <title>A new reference genome for Sorghum bicolor reveals high levels of sequence similarity between sweet and grain genotypes: implications for the genetics of sugar metabolism.</title>
        <authorList>
            <person name="Cooper E.A."/>
            <person name="Brenton Z.W."/>
            <person name="Flinn B.S."/>
            <person name="Jenkins J."/>
            <person name="Shu S."/>
            <person name="Flowers D."/>
            <person name="Luo F."/>
            <person name="Wang Y."/>
            <person name="Xia P."/>
            <person name="Barry K."/>
            <person name="Daum C."/>
            <person name="Lipzen A."/>
            <person name="Yoshinaga Y."/>
            <person name="Schmutz J."/>
            <person name="Saski C."/>
            <person name="Vermerris W."/>
            <person name="Kresovich S."/>
        </authorList>
    </citation>
    <scope>NUCLEOTIDE SEQUENCE</scope>
</reference>
<name>A0A921REG4_SORBI</name>
<sequence length="30" mass="3345">MASEKKQSNPMREIKVQKLVLNISIGETGD</sequence>
<dbReference type="AlphaFoldDB" id="A0A921REG4"/>
<reference evidence="1" key="2">
    <citation type="submission" date="2020-10" db="EMBL/GenBank/DDBJ databases">
        <authorList>
            <person name="Cooper E.A."/>
            <person name="Brenton Z.W."/>
            <person name="Flinn B.S."/>
            <person name="Jenkins J."/>
            <person name="Shu S."/>
            <person name="Flowers D."/>
            <person name="Luo F."/>
            <person name="Wang Y."/>
            <person name="Xia P."/>
            <person name="Barry K."/>
            <person name="Daum C."/>
            <person name="Lipzen A."/>
            <person name="Yoshinaga Y."/>
            <person name="Schmutz J."/>
            <person name="Saski C."/>
            <person name="Vermerris W."/>
            <person name="Kresovich S."/>
        </authorList>
    </citation>
    <scope>NUCLEOTIDE SEQUENCE</scope>
</reference>
<accession>A0A921REG4</accession>
<evidence type="ECO:0008006" key="3">
    <source>
        <dbReference type="Google" id="ProtNLM"/>
    </source>
</evidence>
<dbReference type="Proteomes" id="UP000807115">
    <property type="component" value="Chromosome 3"/>
</dbReference>
<gene>
    <name evidence="1" type="ORF">BDA96_03G173600</name>
</gene>
<proteinExistence type="predicted"/>
<protein>
    <recommendedName>
        <fullName evidence="3">50S ribosomal protein L5</fullName>
    </recommendedName>
</protein>